<keyword evidence="1" id="KW-1133">Transmembrane helix</keyword>
<keyword evidence="1" id="KW-0472">Membrane</keyword>
<dbReference type="AlphaFoldDB" id="A0A545AUV7"/>
<sequence>MATESTNRPVIPRTSAVRAVGGVILAVVASVVVNAIIAAAAHAAGADDEFMPLNAGSFTFFTVVGVLAAAFAWTLIRRLSRRPSTVLRWLVPGVVVFSLIPDILLLVDGSLAGTSTLAVLALMLMHLAVAAIAVPIFLRVLPVTSSPAA</sequence>
<reference evidence="2 3" key="1">
    <citation type="submission" date="2019-07" db="EMBL/GenBank/DDBJ databases">
        <title>Cryptosporangium phraense sp. nov., isolated from plant litter.</title>
        <authorList>
            <person name="Suriyachadkun C."/>
        </authorList>
    </citation>
    <scope>NUCLEOTIDE SEQUENCE [LARGE SCALE GENOMIC DNA]</scope>
    <source>
        <strain evidence="2 3">A-T 5661</strain>
    </source>
</reference>
<name>A0A545AUV7_9ACTN</name>
<gene>
    <name evidence="2" type="ORF">FL583_11440</name>
</gene>
<evidence type="ECO:0000313" key="2">
    <source>
        <dbReference type="EMBL" id="TQS45104.1"/>
    </source>
</evidence>
<evidence type="ECO:0000313" key="3">
    <source>
        <dbReference type="Proteomes" id="UP000317982"/>
    </source>
</evidence>
<protein>
    <submittedName>
        <fullName evidence="2">Uncharacterized protein</fullName>
    </submittedName>
</protein>
<feature type="transmembrane region" description="Helical" evidence="1">
    <location>
        <begin position="20"/>
        <end position="43"/>
    </location>
</feature>
<dbReference type="EMBL" id="VIRS01000006">
    <property type="protein sequence ID" value="TQS45104.1"/>
    <property type="molecule type" value="Genomic_DNA"/>
</dbReference>
<dbReference type="InterPro" id="IPR045713">
    <property type="entry name" value="DUF6069"/>
</dbReference>
<dbReference type="RefSeq" id="WP_142704553.1">
    <property type="nucleotide sequence ID" value="NZ_VIRS01000006.1"/>
</dbReference>
<feature type="transmembrane region" description="Helical" evidence="1">
    <location>
        <begin position="87"/>
        <end position="107"/>
    </location>
</feature>
<keyword evidence="1" id="KW-0812">Transmembrane</keyword>
<dbReference type="InParanoid" id="A0A545AUV7"/>
<dbReference type="Pfam" id="PF19545">
    <property type="entry name" value="DUF6069"/>
    <property type="match status" value="1"/>
</dbReference>
<comment type="caution">
    <text evidence="2">The sequence shown here is derived from an EMBL/GenBank/DDBJ whole genome shotgun (WGS) entry which is preliminary data.</text>
</comment>
<dbReference type="Proteomes" id="UP000317982">
    <property type="component" value="Unassembled WGS sequence"/>
</dbReference>
<accession>A0A545AUV7</accession>
<feature type="transmembrane region" description="Helical" evidence="1">
    <location>
        <begin position="55"/>
        <end position="75"/>
    </location>
</feature>
<feature type="transmembrane region" description="Helical" evidence="1">
    <location>
        <begin position="119"/>
        <end position="141"/>
    </location>
</feature>
<evidence type="ECO:0000256" key="1">
    <source>
        <dbReference type="SAM" id="Phobius"/>
    </source>
</evidence>
<dbReference type="OrthoDB" id="4265116at2"/>
<keyword evidence="3" id="KW-1185">Reference proteome</keyword>
<organism evidence="2 3">
    <name type="scientific">Cryptosporangium phraense</name>
    <dbReference type="NCBI Taxonomy" id="2593070"/>
    <lineage>
        <taxon>Bacteria</taxon>
        <taxon>Bacillati</taxon>
        <taxon>Actinomycetota</taxon>
        <taxon>Actinomycetes</taxon>
        <taxon>Cryptosporangiales</taxon>
        <taxon>Cryptosporangiaceae</taxon>
        <taxon>Cryptosporangium</taxon>
    </lineage>
</organism>
<proteinExistence type="predicted"/>